<proteinExistence type="predicted"/>
<dbReference type="RefSeq" id="WP_098038972.1">
    <property type="nucleotide sequence ID" value="NZ_CWGJ01000025.1"/>
</dbReference>
<sequence>MIRFLLNFFLFGILYFLIYTFFPDAFSTLVEWAGKVYSAAIEWGQVAANWASEMIKGAK</sequence>
<keyword evidence="3" id="KW-1185">Reference proteome</keyword>
<keyword evidence="1" id="KW-1133">Transmembrane helix</keyword>
<feature type="transmembrane region" description="Helical" evidence="1">
    <location>
        <begin position="5"/>
        <end position="22"/>
    </location>
</feature>
<evidence type="ECO:0000256" key="1">
    <source>
        <dbReference type="SAM" id="Phobius"/>
    </source>
</evidence>
<keyword evidence="1" id="KW-0472">Membrane</keyword>
<reference evidence="3" key="1">
    <citation type="submission" date="2015-06" db="EMBL/GenBank/DDBJ databases">
        <authorList>
            <person name="Bertelli C."/>
        </authorList>
    </citation>
    <scope>NUCLEOTIDE SEQUENCE [LARGE SCALE GENOMIC DNA]</scope>
    <source>
        <strain evidence="3">CRIB-30</strain>
    </source>
</reference>
<evidence type="ECO:0000313" key="2">
    <source>
        <dbReference type="EMBL" id="CRX39121.1"/>
    </source>
</evidence>
<organism evidence="2 3">
    <name type="scientific">Estrella lausannensis</name>
    <dbReference type="NCBI Taxonomy" id="483423"/>
    <lineage>
        <taxon>Bacteria</taxon>
        <taxon>Pseudomonadati</taxon>
        <taxon>Chlamydiota</taxon>
        <taxon>Chlamydiia</taxon>
        <taxon>Parachlamydiales</taxon>
        <taxon>Candidatus Criblamydiaceae</taxon>
        <taxon>Estrella</taxon>
    </lineage>
</organism>
<evidence type="ECO:0000313" key="3">
    <source>
        <dbReference type="Proteomes" id="UP000220251"/>
    </source>
</evidence>
<dbReference type="AlphaFoldDB" id="A0A0H5DR23"/>
<keyword evidence="1" id="KW-0812">Transmembrane</keyword>
<name>A0A0H5DR23_9BACT</name>
<accession>A0A0H5DR23</accession>
<gene>
    <name evidence="2" type="ORF">ELAC_1796</name>
</gene>
<protein>
    <submittedName>
        <fullName evidence="2">Putative membrane protein</fullName>
    </submittedName>
</protein>
<dbReference type="EMBL" id="CWGJ01000025">
    <property type="protein sequence ID" value="CRX39121.1"/>
    <property type="molecule type" value="Genomic_DNA"/>
</dbReference>
<dbReference type="Proteomes" id="UP000220251">
    <property type="component" value="Unassembled WGS sequence"/>
</dbReference>